<evidence type="ECO:0000256" key="1">
    <source>
        <dbReference type="SAM" id="Phobius"/>
    </source>
</evidence>
<feature type="transmembrane region" description="Helical" evidence="1">
    <location>
        <begin position="394"/>
        <end position="415"/>
    </location>
</feature>
<dbReference type="AlphaFoldDB" id="A0A7S0JGZ4"/>
<dbReference type="EMBL" id="HBER01053220">
    <property type="protein sequence ID" value="CAD8551326.1"/>
    <property type="molecule type" value="Transcribed_RNA"/>
</dbReference>
<feature type="transmembrane region" description="Helical" evidence="1">
    <location>
        <begin position="427"/>
        <end position="449"/>
    </location>
</feature>
<protein>
    <submittedName>
        <fullName evidence="2">Uncharacterized protein</fullName>
    </submittedName>
</protein>
<name>A0A7S0JGZ4_9EUKA</name>
<keyword evidence="1" id="KW-0812">Transmembrane</keyword>
<keyword evidence="1" id="KW-0472">Membrane</keyword>
<feature type="transmembrane region" description="Helical" evidence="1">
    <location>
        <begin position="181"/>
        <end position="206"/>
    </location>
</feature>
<organism evidence="2">
    <name type="scientific">Calcidiscus leptoporus</name>
    <dbReference type="NCBI Taxonomy" id="127549"/>
    <lineage>
        <taxon>Eukaryota</taxon>
        <taxon>Haptista</taxon>
        <taxon>Haptophyta</taxon>
        <taxon>Prymnesiophyceae</taxon>
        <taxon>Coccolithales</taxon>
        <taxon>Calcidiscaceae</taxon>
        <taxon>Calcidiscus</taxon>
    </lineage>
</organism>
<accession>A0A7S0JGZ4</accession>
<feature type="transmembrane region" description="Helical" evidence="1">
    <location>
        <begin position="227"/>
        <end position="249"/>
    </location>
</feature>
<proteinExistence type="predicted"/>
<dbReference type="PANTHER" id="PTHR40849">
    <property type="entry name" value="C2 CALCIUM-DEPENDENT MEMBRANE TARGETING"/>
    <property type="match status" value="1"/>
</dbReference>
<sequence length="526" mass="57713">MVDDETPPSRPHPKSSYVRMARSKVEAVGRSASSAARSTARGAAKLPGGVSDGIGCIETGVRNKMDGAVDSVLEKQAEKIVSFVGVSVNTSLKMAGNPPCLDRAIDKWHSKMWAAAGPELKSQIMQAIGQKNKKFRGSQINFWPQRYPNPLKHPFLWFRAVFLYSQVPADCTFVMKLQNPFYVFLLLLKLSGTTVSVLVYAVYFLLTDWNDEYQMVAFILKFKGFQFLSPGIFHSITVAMGFFACLASIHTHGEEQCAISTRECNDLAPGRHHGAHSIEAQLFFELLRYTMIYYAAFRLYTGRTIGGDEAILALERVRLDLADGEIDGVLVKTSSLWSERVTKLLDKKGNASKVVRREKNGESHATLEEMSAAIREARESTGAESQRDSMLPLFMVYDVSVSVTLAVAFSVYAIARGFSEDMVGTGIYYLHILYGLLSAPFLLFSAPIFGPALHRSCPTGYDKSGLLVPKLSGGLIKRKIKAEEKALLEGEPKREGRRVRVFSSLRAGGGRGRGQVGGGDGGGLLV</sequence>
<dbReference type="PANTHER" id="PTHR40849:SF2">
    <property type="entry name" value="RGS DOMAIN-CONTAINING PROTEIN"/>
    <property type="match status" value="1"/>
</dbReference>
<keyword evidence="1" id="KW-1133">Transmembrane helix</keyword>
<reference evidence="2" key="1">
    <citation type="submission" date="2021-01" db="EMBL/GenBank/DDBJ databases">
        <authorList>
            <person name="Corre E."/>
            <person name="Pelletier E."/>
            <person name="Niang G."/>
            <person name="Scheremetjew M."/>
            <person name="Finn R."/>
            <person name="Kale V."/>
            <person name="Holt S."/>
            <person name="Cochrane G."/>
            <person name="Meng A."/>
            <person name="Brown T."/>
            <person name="Cohen L."/>
        </authorList>
    </citation>
    <scope>NUCLEOTIDE SEQUENCE</scope>
    <source>
        <strain evidence="2">RCC1130</strain>
    </source>
</reference>
<gene>
    <name evidence="2" type="ORF">CLEP1334_LOCUS26616</name>
</gene>
<evidence type="ECO:0000313" key="2">
    <source>
        <dbReference type="EMBL" id="CAD8551326.1"/>
    </source>
</evidence>